<evidence type="ECO:0000256" key="1">
    <source>
        <dbReference type="ARBA" id="ARBA00004442"/>
    </source>
</evidence>
<evidence type="ECO:0000313" key="7">
    <source>
        <dbReference type="Proteomes" id="UP000184172"/>
    </source>
</evidence>
<dbReference type="InterPro" id="IPR041700">
    <property type="entry name" value="OMP_b-brl_3"/>
</dbReference>
<keyword evidence="2" id="KW-0472">Membrane</keyword>
<dbReference type="GO" id="GO:0009279">
    <property type="term" value="C:cell outer membrane"/>
    <property type="evidence" value="ECO:0007669"/>
    <property type="project" value="UniProtKB-SubCell"/>
</dbReference>
<dbReference type="Pfam" id="PF14905">
    <property type="entry name" value="OMP_b-brl_3"/>
    <property type="match status" value="1"/>
</dbReference>
<feature type="domain" description="Outer membrane protein beta-barrel" evidence="5">
    <location>
        <begin position="378"/>
        <end position="777"/>
    </location>
</feature>
<keyword evidence="3" id="KW-0998">Cell outer membrane</keyword>
<evidence type="ECO:0000256" key="4">
    <source>
        <dbReference type="SAM" id="SignalP"/>
    </source>
</evidence>
<accession>A0A1M6NLB7</accession>
<dbReference type="EMBL" id="FQYV01000035">
    <property type="protein sequence ID" value="SHJ96488.1"/>
    <property type="molecule type" value="Genomic_DNA"/>
</dbReference>
<name>A0A1M6NLB7_9FLAO</name>
<dbReference type="AlphaFoldDB" id="A0A1M6NLB7"/>
<dbReference type="SUPFAM" id="SSF49464">
    <property type="entry name" value="Carboxypeptidase regulatory domain-like"/>
    <property type="match status" value="1"/>
</dbReference>
<proteinExistence type="predicted"/>
<protein>
    <submittedName>
        <fullName evidence="6">Outer membrane receptor proteins, mostly Fe transport</fullName>
    </submittedName>
</protein>
<sequence length="801" mass="91898">MKSLKSIIFFLLFCGSAQGFFAQNKVPFTGTVQTPDRQPVFAADVLLKSPQSEKIITYTVTDSVGKFRLEALPNIYLLEVHSLGFHSFKDTIHLSRVILSKQILLNPKEEVLSEVMITVTKPLIEKKLDRMVINVGDRPAFAGSNSFELLKSTPGIYTSLGDHLQLMGKSGIRLMLNGRLQTLNEDEIANFLKTLPAEEIHTIEIITTPPAKYEAEGNAGIINIITKKQTEKGWNGNFALTGYQGDYGRLVGRTGFQYQGEQLNAAVSYSGGKVNSFEKIKQYNNLRLPEEEQRYQSSNYERRKQFYNVLRGQIDFQLNENSILSLASRTSINENNRPSTNQTFQTTAEDLPVDSFQTFTQEDINFSHYSTDLYYEYTLDSLNKKFSVSASSAKFGTRDNQNFTNIFDSKENTSEQRLRSDFDNETKIRAIKLDFTLPYEAILWEIGAKYGFTDATNNFLFQNLENGDWLKKTDLSNDFRYKEHNAAVYVSVKKELSESWEIKAGLRGEFSATEGYSPTLEQQTKYDYFKLFPTFYLQYKASKNYQLNLSYSRRINRPDYSDLNPFITYQSPLFSNQGNPLLRPEFTHSIEFSHVIRQKYILTPFYNYTKDYYSEFPRNISGSSETRYTFGNLGSSQNFGIQAVIPLKLTDKIQLQQTILGLYQYYNISYADTAENPEGFFWRYQFSAKIPFSKKLQAEVSGNYRSKTLQGFYRVGNSAELDIGLSYSFWKEKASLNIGLSDVLYTNRSKVAVEYPSQSLGFTRHNDTRLLKIGFSYRFGKKELKANMEFGSASEEEQSRN</sequence>
<dbReference type="STRING" id="797419.SAMN05216556_13316"/>
<reference evidence="7" key="1">
    <citation type="submission" date="2016-11" db="EMBL/GenBank/DDBJ databases">
        <authorList>
            <person name="Varghese N."/>
            <person name="Submissions S."/>
        </authorList>
    </citation>
    <scope>NUCLEOTIDE SEQUENCE [LARGE SCALE GENOMIC DNA]</scope>
    <source>
        <strain evidence="7">DSM 26349</strain>
    </source>
</reference>
<evidence type="ECO:0000313" key="6">
    <source>
        <dbReference type="EMBL" id="SHJ96488.1"/>
    </source>
</evidence>
<evidence type="ECO:0000256" key="2">
    <source>
        <dbReference type="ARBA" id="ARBA00023136"/>
    </source>
</evidence>
<gene>
    <name evidence="6" type="ORF">SAMN04487908_13516</name>
</gene>
<dbReference type="OrthoDB" id="8764943at2"/>
<dbReference type="Proteomes" id="UP000184172">
    <property type="component" value="Unassembled WGS sequence"/>
</dbReference>
<keyword evidence="7" id="KW-1185">Reference proteome</keyword>
<dbReference type="RefSeq" id="WP_073221759.1">
    <property type="nucleotide sequence ID" value="NZ_FNNS01000033.1"/>
</dbReference>
<dbReference type="PANTHER" id="PTHR40980">
    <property type="entry name" value="PLUG DOMAIN-CONTAINING PROTEIN"/>
    <property type="match status" value="1"/>
</dbReference>
<evidence type="ECO:0000259" key="5">
    <source>
        <dbReference type="Pfam" id="PF14905"/>
    </source>
</evidence>
<organism evidence="6 7">
    <name type="scientific">Aequorivita viscosa</name>
    <dbReference type="NCBI Taxonomy" id="797419"/>
    <lineage>
        <taxon>Bacteria</taxon>
        <taxon>Pseudomonadati</taxon>
        <taxon>Bacteroidota</taxon>
        <taxon>Flavobacteriia</taxon>
        <taxon>Flavobacteriales</taxon>
        <taxon>Flavobacteriaceae</taxon>
        <taxon>Aequorivita</taxon>
    </lineage>
</organism>
<dbReference type="Gene3D" id="2.40.170.20">
    <property type="entry name" value="TonB-dependent receptor, beta-barrel domain"/>
    <property type="match status" value="1"/>
</dbReference>
<dbReference type="InterPro" id="IPR036942">
    <property type="entry name" value="Beta-barrel_TonB_sf"/>
</dbReference>
<comment type="subcellular location">
    <subcellularLocation>
        <location evidence="1">Cell outer membrane</location>
    </subcellularLocation>
</comment>
<evidence type="ECO:0000256" key="3">
    <source>
        <dbReference type="ARBA" id="ARBA00023237"/>
    </source>
</evidence>
<dbReference type="PANTHER" id="PTHR40980:SF4">
    <property type="entry name" value="TONB-DEPENDENT RECEPTOR-LIKE BETA-BARREL DOMAIN-CONTAINING PROTEIN"/>
    <property type="match status" value="1"/>
</dbReference>
<dbReference type="InterPro" id="IPR008969">
    <property type="entry name" value="CarboxyPept-like_regulatory"/>
</dbReference>
<feature type="signal peptide" evidence="4">
    <location>
        <begin position="1"/>
        <end position="22"/>
    </location>
</feature>
<keyword evidence="4" id="KW-0732">Signal</keyword>
<feature type="chain" id="PRO_5009919783" evidence="4">
    <location>
        <begin position="23"/>
        <end position="801"/>
    </location>
</feature>
<keyword evidence="6" id="KW-0675">Receptor</keyword>
<dbReference type="SUPFAM" id="SSF56935">
    <property type="entry name" value="Porins"/>
    <property type="match status" value="1"/>
</dbReference>